<dbReference type="SUPFAM" id="SSF54593">
    <property type="entry name" value="Glyoxalase/Bleomycin resistance protein/Dihydroxybiphenyl dioxygenase"/>
    <property type="match status" value="1"/>
</dbReference>
<dbReference type="Gene3D" id="3.10.180.10">
    <property type="entry name" value="2,3-Dihydroxybiphenyl 1,2-Dioxygenase, domain 1"/>
    <property type="match status" value="1"/>
</dbReference>
<dbReference type="EC" id="4.4.1.5" evidence="2"/>
<proteinExistence type="predicted"/>
<reference evidence="2 3" key="1">
    <citation type="submission" date="2016-02" db="EMBL/GenBank/DDBJ databases">
        <title>Genome sequence of Clostridium thermobutyricum DSM 4928.</title>
        <authorList>
            <person name="Poehlein A."/>
            <person name="Daniel R."/>
        </authorList>
    </citation>
    <scope>NUCLEOTIDE SEQUENCE [LARGE SCALE GENOMIC DNA]</scope>
    <source>
        <strain evidence="2 3">DSM 4928</strain>
    </source>
</reference>
<dbReference type="InterPro" id="IPR029068">
    <property type="entry name" value="Glyas_Bleomycin-R_OHBP_Dase"/>
</dbReference>
<evidence type="ECO:0000313" key="2">
    <source>
        <dbReference type="EMBL" id="OPX47337.1"/>
    </source>
</evidence>
<dbReference type="OrthoDB" id="192739at2"/>
<accession>A0A1V4STW7</accession>
<dbReference type="Pfam" id="PF00903">
    <property type="entry name" value="Glyoxalase"/>
    <property type="match status" value="1"/>
</dbReference>
<name>A0A1V4STW7_9CLOT</name>
<dbReference type="GO" id="GO:0004462">
    <property type="term" value="F:lactoylglutathione lyase activity"/>
    <property type="evidence" value="ECO:0007669"/>
    <property type="project" value="UniProtKB-EC"/>
</dbReference>
<dbReference type="CDD" id="cd06587">
    <property type="entry name" value="VOC"/>
    <property type="match status" value="1"/>
</dbReference>
<dbReference type="PROSITE" id="PS51819">
    <property type="entry name" value="VOC"/>
    <property type="match status" value="1"/>
</dbReference>
<gene>
    <name evidence="2" type="primary">gloA_2</name>
    <name evidence="2" type="ORF">CLTHE_19000</name>
</gene>
<keyword evidence="2" id="KW-0456">Lyase</keyword>
<sequence>MKYQLTTINIKNLDESINFYSNILDMKVINRFSPNKGVEIAFMKGEEPIVIELIEGHDNCYNSGNITLGFGVDSLEATIKKLKTSNVEILGEPISVANGVKILFAKDINGVKLSFLENLKF</sequence>
<dbReference type="InterPro" id="IPR004360">
    <property type="entry name" value="Glyas_Fos-R_dOase_dom"/>
</dbReference>
<dbReference type="AlphaFoldDB" id="A0A1V4STW7"/>
<protein>
    <submittedName>
        <fullName evidence="2">Lactoylglutathione lyase</fullName>
        <ecNumber evidence="2">4.4.1.5</ecNumber>
    </submittedName>
</protein>
<dbReference type="RefSeq" id="WP_080023100.1">
    <property type="nucleotide sequence ID" value="NZ_LTAY01000048.1"/>
</dbReference>
<dbReference type="PANTHER" id="PTHR36113">
    <property type="entry name" value="LYASE, PUTATIVE-RELATED-RELATED"/>
    <property type="match status" value="1"/>
</dbReference>
<dbReference type="Proteomes" id="UP000191448">
    <property type="component" value="Unassembled WGS sequence"/>
</dbReference>
<evidence type="ECO:0000313" key="3">
    <source>
        <dbReference type="Proteomes" id="UP000191448"/>
    </source>
</evidence>
<organism evidence="2 3">
    <name type="scientific">Clostridium thermobutyricum DSM 4928</name>
    <dbReference type="NCBI Taxonomy" id="1121339"/>
    <lineage>
        <taxon>Bacteria</taxon>
        <taxon>Bacillati</taxon>
        <taxon>Bacillota</taxon>
        <taxon>Clostridia</taxon>
        <taxon>Eubacteriales</taxon>
        <taxon>Clostridiaceae</taxon>
        <taxon>Clostridium</taxon>
    </lineage>
</organism>
<feature type="domain" description="VOC" evidence="1">
    <location>
        <begin position="2"/>
        <end position="118"/>
    </location>
</feature>
<dbReference type="PANTHER" id="PTHR36113:SF3">
    <property type="entry name" value="SLL5075 PROTEIN"/>
    <property type="match status" value="1"/>
</dbReference>
<dbReference type="EMBL" id="LTAY01000048">
    <property type="protein sequence ID" value="OPX47337.1"/>
    <property type="molecule type" value="Genomic_DNA"/>
</dbReference>
<dbReference type="InterPro" id="IPR051332">
    <property type="entry name" value="Fosfomycin_Res_Enzymes"/>
</dbReference>
<dbReference type="InterPro" id="IPR037523">
    <property type="entry name" value="VOC_core"/>
</dbReference>
<evidence type="ECO:0000259" key="1">
    <source>
        <dbReference type="PROSITE" id="PS51819"/>
    </source>
</evidence>
<comment type="caution">
    <text evidence="2">The sequence shown here is derived from an EMBL/GenBank/DDBJ whole genome shotgun (WGS) entry which is preliminary data.</text>
</comment>